<dbReference type="EMBL" id="MLAK01000676">
    <property type="protein sequence ID" value="OHT08154.1"/>
    <property type="molecule type" value="Genomic_DNA"/>
</dbReference>
<name>A0A1J4KB16_9EUKA</name>
<dbReference type="GeneID" id="94837853"/>
<dbReference type="VEuPathDB" id="TrichDB:TRFO_23438"/>
<evidence type="ECO:0000256" key="1">
    <source>
        <dbReference type="SAM" id="Coils"/>
    </source>
</evidence>
<sequence>MLDESANSQTSSEVINDRYDQVVEYLRESIEHLVNSKLISPNKKRRVDASYVSSRLVDVLKNALASEREAHLEELMLKLSRMNTEKENLDRELIQIKGSTERETLRYTHENEELQKQFAAIEEELKTIEWRQSTKEAAYKADLKQKQTQLQSLKKVIDTSHQIQQNLSQEASNLRNSVLKMQRNQVRLIRRAKELCKEKLNESIEFETQQQNFQEAQQIRALQNTLLKEKAEYRKNQRVCQTLLNAIWAISNEPHPDITPETFTQKIPELKQFIQNALDFHRENAIAELKAEVRKQIPDIQLGNENVVESVQRYISNRIQEKDIEYQRILKRGEEREKRLKQKLQEALTKIEKYQESDESSSNDEEIISDFEKMKDEWDMQKRQLDEKMKMLRVGTSSISSSHTNLK</sequence>
<dbReference type="Proteomes" id="UP000179807">
    <property type="component" value="Unassembled WGS sequence"/>
</dbReference>
<evidence type="ECO:0000313" key="2">
    <source>
        <dbReference type="EMBL" id="OHT08154.1"/>
    </source>
</evidence>
<feature type="coiled-coil region" evidence="1">
    <location>
        <begin position="72"/>
        <end position="184"/>
    </location>
</feature>
<dbReference type="OrthoDB" id="10661806at2759"/>
<gene>
    <name evidence="2" type="ORF">TRFO_23438</name>
</gene>
<organism evidence="2 3">
    <name type="scientific">Tritrichomonas foetus</name>
    <dbReference type="NCBI Taxonomy" id="1144522"/>
    <lineage>
        <taxon>Eukaryota</taxon>
        <taxon>Metamonada</taxon>
        <taxon>Parabasalia</taxon>
        <taxon>Tritrichomonadida</taxon>
        <taxon>Tritrichomonadidae</taxon>
        <taxon>Tritrichomonas</taxon>
    </lineage>
</organism>
<evidence type="ECO:0000313" key="3">
    <source>
        <dbReference type="Proteomes" id="UP000179807"/>
    </source>
</evidence>
<reference evidence="2" key="1">
    <citation type="submission" date="2016-10" db="EMBL/GenBank/DDBJ databases">
        <authorList>
            <person name="Benchimol M."/>
            <person name="Almeida L.G."/>
            <person name="Vasconcelos A.T."/>
            <person name="Perreira-Neves A."/>
            <person name="Rosa I.A."/>
            <person name="Tasca T."/>
            <person name="Bogo M.R."/>
            <person name="de Souza W."/>
        </authorList>
    </citation>
    <scope>NUCLEOTIDE SEQUENCE [LARGE SCALE GENOMIC DNA]</scope>
    <source>
        <strain evidence="2">K</strain>
    </source>
</reference>
<proteinExistence type="predicted"/>
<protein>
    <submittedName>
        <fullName evidence="2">Uncharacterized protein</fullName>
    </submittedName>
</protein>
<dbReference type="RefSeq" id="XP_068361290.1">
    <property type="nucleotide sequence ID" value="XM_068503149.1"/>
</dbReference>
<keyword evidence="1" id="KW-0175">Coiled coil</keyword>
<dbReference type="AlphaFoldDB" id="A0A1J4KB16"/>
<accession>A0A1J4KB16</accession>
<comment type="caution">
    <text evidence="2">The sequence shown here is derived from an EMBL/GenBank/DDBJ whole genome shotgun (WGS) entry which is preliminary data.</text>
</comment>
<feature type="coiled-coil region" evidence="1">
    <location>
        <begin position="330"/>
        <end position="357"/>
    </location>
</feature>
<keyword evidence="3" id="KW-1185">Reference proteome</keyword>